<dbReference type="OrthoDB" id="8746at10239"/>
<feature type="compositionally biased region" description="Low complexity" evidence="1">
    <location>
        <begin position="12"/>
        <end position="21"/>
    </location>
</feature>
<feature type="compositionally biased region" description="Low complexity" evidence="1">
    <location>
        <begin position="46"/>
        <end position="60"/>
    </location>
</feature>
<dbReference type="RefSeq" id="YP_001522823.1">
    <property type="nucleotide sequence ID" value="NC_009935.1"/>
</dbReference>
<feature type="region of interest" description="Disordered" evidence="1">
    <location>
        <begin position="1"/>
        <end position="73"/>
    </location>
</feature>
<gene>
    <name evidence="2" type="primary">gp31</name>
</gene>
<feature type="compositionally biased region" description="Polar residues" evidence="1">
    <location>
        <begin position="62"/>
        <end position="73"/>
    </location>
</feature>
<sequence>MQPNEQQLPPGLANLVANVPPAAAPTPNGGHVQVMPNPVIQPQPQPQYVSQPGQPGSPQQLAIPTQQPQPVPTSAMTPHYQPVAVPVAGQPVVPQAPAQPTPVAPPAPGVVLPENLEVPPPPAFIPNGEIVGTLAGNLEGDPQLAPSISYLEAFTDKLDTVRAFGKAAEHRDPRFIDEHYLKEVLGEAQAQHVINVAKGVLTYVDAQTKAVLNQTYAAVGGEAVLKQAASVFDQHADPATKAAIGRLMDSGDAQSMQYAAKQIIAFAQGSGAVVQAAGQPLGAAAPAMLALSAEQYRAEVSKLPLNASEADMAALRERRKAGMAQGL</sequence>
<protein>
    <submittedName>
        <fullName evidence="2">Putative scaffolding protein</fullName>
    </submittedName>
</protein>
<reference evidence="2 3" key="1">
    <citation type="journal article" date="2006" name="J. Bacteriol.">
        <title>Genomic analysis of Pseudomonas aeruginosa phages LKD16 and LKA1: establishment of the phiKMV subgroup within the T7 supergroup.</title>
        <authorList>
            <person name="Ceyssens P.J."/>
            <person name="Lavigne R."/>
            <person name="Mattheus W."/>
            <person name="Chibeu A."/>
            <person name="Hertveldt K."/>
            <person name="Mast J."/>
            <person name="Robben J."/>
            <person name="Volckaert G."/>
        </authorList>
    </citation>
    <scope>NUCLEOTIDE SEQUENCE</scope>
</reference>
<name>Q0E632_9CAUD</name>
<organism evidence="2 3">
    <name type="scientific">Pseudomonas phage LKD16</name>
    <dbReference type="NCBI Taxonomy" id="386792"/>
    <lineage>
        <taxon>Viruses</taxon>
        <taxon>Duplodnaviria</taxon>
        <taxon>Heunggongvirae</taxon>
        <taxon>Uroviricota</taxon>
        <taxon>Caudoviricetes</taxon>
        <taxon>Autographivirales</taxon>
        <taxon>Autoscriptoviridae</taxon>
        <taxon>Krylovirinae</taxon>
        <taxon>Phikmvvirus</taxon>
        <taxon>Phikmvvirus LKD16</taxon>
    </lineage>
</organism>
<dbReference type="EMBL" id="AM265638">
    <property type="protein sequence ID" value="CAK25967.1"/>
    <property type="molecule type" value="Genomic_DNA"/>
</dbReference>
<accession>Q0E632</accession>
<keyword evidence="3" id="KW-1185">Reference proteome</keyword>
<evidence type="ECO:0000313" key="3">
    <source>
        <dbReference type="Proteomes" id="UP000002090"/>
    </source>
</evidence>
<proteinExistence type="predicted"/>
<dbReference type="GeneID" id="5687428"/>
<dbReference type="Proteomes" id="UP000002090">
    <property type="component" value="Segment"/>
</dbReference>
<dbReference type="KEGG" id="vg:5687428"/>
<evidence type="ECO:0000256" key="1">
    <source>
        <dbReference type="SAM" id="MobiDB-lite"/>
    </source>
</evidence>
<evidence type="ECO:0000313" key="2">
    <source>
        <dbReference type="EMBL" id="CAK25967.1"/>
    </source>
</evidence>